<evidence type="ECO:0000313" key="2">
    <source>
        <dbReference type="EMBL" id="KAK1344215.1"/>
    </source>
</evidence>
<gene>
    <name evidence="2" type="ORF">QTO34_014780</name>
</gene>
<accession>A0AA40I712</accession>
<evidence type="ECO:0000313" key="3">
    <source>
        <dbReference type="Proteomes" id="UP001177744"/>
    </source>
</evidence>
<organism evidence="2 3">
    <name type="scientific">Cnephaeus nilssonii</name>
    <name type="common">Northern bat</name>
    <name type="synonym">Eptesicus nilssonii</name>
    <dbReference type="NCBI Taxonomy" id="3371016"/>
    <lineage>
        <taxon>Eukaryota</taxon>
        <taxon>Metazoa</taxon>
        <taxon>Chordata</taxon>
        <taxon>Craniata</taxon>
        <taxon>Vertebrata</taxon>
        <taxon>Euteleostomi</taxon>
        <taxon>Mammalia</taxon>
        <taxon>Eutheria</taxon>
        <taxon>Laurasiatheria</taxon>
        <taxon>Chiroptera</taxon>
        <taxon>Yangochiroptera</taxon>
        <taxon>Vespertilionidae</taxon>
        <taxon>Cnephaeus</taxon>
    </lineage>
</organism>
<feature type="transmembrane region" description="Helical" evidence="1">
    <location>
        <begin position="35"/>
        <end position="55"/>
    </location>
</feature>
<keyword evidence="1" id="KW-0472">Membrane</keyword>
<keyword evidence="1" id="KW-0812">Transmembrane</keyword>
<dbReference type="AlphaFoldDB" id="A0AA40I712"/>
<dbReference type="EMBL" id="JAULJE010000004">
    <property type="protein sequence ID" value="KAK1344215.1"/>
    <property type="molecule type" value="Genomic_DNA"/>
</dbReference>
<proteinExistence type="predicted"/>
<reference evidence="2" key="1">
    <citation type="submission" date="2023-06" db="EMBL/GenBank/DDBJ databases">
        <title>Reference genome for the Northern bat (Eptesicus nilssonii), a most northern bat species.</title>
        <authorList>
            <person name="Laine V.N."/>
            <person name="Pulliainen A.T."/>
            <person name="Lilley T.M."/>
        </authorList>
    </citation>
    <scope>NUCLEOTIDE SEQUENCE</scope>
    <source>
        <strain evidence="2">BLF_Eptnil</strain>
        <tissue evidence="2">Kidney</tissue>
    </source>
</reference>
<name>A0AA40I712_CNENI</name>
<sequence length="61" mass="6888">MGRKTILLLLVGIFTAYYVYTPLPDNIEEPWKLTGFNLILKTILNVALVGELLGINHFITL</sequence>
<protein>
    <submittedName>
        <fullName evidence="2">Uncharacterized protein</fullName>
    </submittedName>
</protein>
<keyword evidence="1" id="KW-1133">Transmembrane helix</keyword>
<feature type="transmembrane region" description="Helical" evidence="1">
    <location>
        <begin position="7"/>
        <end position="23"/>
    </location>
</feature>
<comment type="caution">
    <text evidence="2">The sequence shown here is derived from an EMBL/GenBank/DDBJ whole genome shotgun (WGS) entry which is preliminary data.</text>
</comment>
<dbReference type="Proteomes" id="UP001177744">
    <property type="component" value="Unassembled WGS sequence"/>
</dbReference>
<evidence type="ECO:0000256" key="1">
    <source>
        <dbReference type="SAM" id="Phobius"/>
    </source>
</evidence>
<keyword evidence="3" id="KW-1185">Reference proteome</keyword>